<dbReference type="PANTHER" id="PTHR42815">
    <property type="entry name" value="FAD-BINDING, PUTATIVE (AFU_ORTHOLOGUE AFUA_6G07600)-RELATED"/>
    <property type="match status" value="1"/>
</dbReference>
<dbReference type="InterPro" id="IPR012349">
    <property type="entry name" value="Split_barrel_FMN-bd"/>
</dbReference>
<keyword evidence="3" id="KW-1185">Reference proteome</keyword>
<reference evidence="2 3" key="1">
    <citation type="submission" date="2017-03" db="EMBL/GenBank/DDBJ databases">
        <title>Complete genome sequence of the novel DNRA strain Pseudomonas sp. S-6-2 isolated from Chinese polluted river sediment. Journal of Biotechnology.</title>
        <authorList>
            <person name="Li J."/>
            <person name="Xiang F."/>
            <person name="Wang L."/>
            <person name="Xi L."/>
            <person name="Liu J."/>
        </authorList>
    </citation>
    <scope>NUCLEOTIDE SEQUENCE [LARGE SCALE GENOMIC DNA]</scope>
    <source>
        <strain evidence="2 3">S-6-2</strain>
    </source>
</reference>
<evidence type="ECO:0000259" key="1">
    <source>
        <dbReference type="Pfam" id="PF01243"/>
    </source>
</evidence>
<dbReference type="PANTHER" id="PTHR42815:SF2">
    <property type="entry name" value="FAD-BINDING, PUTATIVE (AFU_ORTHOLOGUE AFUA_6G07600)-RELATED"/>
    <property type="match status" value="1"/>
</dbReference>
<name>A0A1V0BAC7_9GAMM</name>
<dbReference type="KEGG" id="ppha:BVH74_17430"/>
<dbReference type="EMBL" id="CP020100">
    <property type="protein sequence ID" value="AQZ96877.1"/>
    <property type="molecule type" value="Genomic_DNA"/>
</dbReference>
<dbReference type="AlphaFoldDB" id="A0A1V0BAC7"/>
<evidence type="ECO:0000313" key="2">
    <source>
        <dbReference type="EMBL" id="AQZ96877.1"/>
    </source>
</evidence>
<dbReference type="Gene3D" id="2.30.110.10">
    <property type="entry name" value="Electron Transport, Fmn-binding Protein, Chain A"/>
    <property type="match status" value="1"/>
</dbReference>
<protein>
    <submittedName>
        <fullName evidence="2">Phosphohydrolase</fullName>
    </submittedName>
</protein>
<dbReference type="Pfam" id="PF01243">
    <property type="entry name" value="PNPOx_N"/>
    <property type="match status" value="1"/>
</dbReference>
<dbReference type="GO" id="GO:0016787">
    <property type="term" value="F:hydrolase activity"/>
    <property type="evidence" value="ECO:0007669"/>
    <property type="project" value="UniProtKB-KW"/>
</dbReference>
<dbReference type="InterPro" id="IPR024029">
    <property type="entry name" value="Pyridox_Oxase_FMN-dep"/>
</dbReference>
<keyword evidence="2" id="KW-0378">Hydrolase</keyword>
<dbReference type="STRING" id="1931241.BVH74_17430"/>
<evidence type="ECO:0000313" key="3">
    <source>
        <dbReference type="Proteomes" id="UP000243488"/>
    </source>
</evidence>
<organism evidence="2 3">
    <name type="scientific">Halopseudomonas phragmitis</name>
    <dbReference type="NCBI Taxonomy" id="1931241"/>
    <lineage>
        <taxon>Bacteria</taxon>
        <taxon>Pseudomonadati</taxon>
        <taxon>Pseudomonadota</taxon>
        <taxon>Gammaproteobacteria</taxon>
        <taxon>Pseudomonadales</taxon>
        <taxon>Pseudomonadaceae</taxon>
        <taxon>Halopseudomonas</taxon>
    </lineage>
</organism>
<proteinExistence type="predicted"/>
<feature type="domain" description="Pyridoxamine 5'-phosphate oxidase N-terminal" evidence="1">
    <location>
        <begin position="27"/>
        <end position="147"/>
    </location>
</feature>
<gene>
    <name evidence="2" type="ORF">BVH74_17430</name>
</gene>
<dbReference type="SUPFAM" id="SSF50475">
    <property type="entry name" value="FMN-binding split barrel"/>
    <property type="match status" value="1"/>
</dbReference>
<dbReference type="InterPro" id="IPR011576">
    <property type="entry name" value="Pyridox_Oxase_N"/>
</dbReference>
<accession>A0A1V0BAC7</accession>
<sequence>MIESVEALRALYPPAKERALKKQLVKLDEHCQRFIALSPFVVLASGNSSGLDASPRGGAPGFVQVEDECHLLIPDSPGNNRLDSLENLIARPEVGLLFMIPGIDETLRVNGIARLLAEPALCARFADDKRAPRLVIRVEVREAYLHCAKALMRSGLWAKSSRQPREVLPSMGQMIKDQTGDTAEPETQAQMLARYEADL</sequence>
<dbReference type="NCBIfam" id="TIGR04025">
    <property type="entry name" value="PPOX_FMN_DR2398"/>
    <property type="match status" value="1"/>
</dbReference>
<dbReference type="Proteomes" id="UP000243488">
    <property type="component" value="Chromosome"/>
</dbReference>